<dbReference type="GeneID" id="8797207"/>
<evidence type="ECO:0000313" key="4">
    <source>
        <dbReference type="EMBL" id="ADC53905.1"/>
    </source>
</evidence>
<keyword evidence="1" id="KW-0677">Repeat</keyword>
<dbReference type="KEGG" id="vg:8797207"/>
<sequence length="517" mass="55354">MYAAGTELEFDISMESALYDYLILNSDSACVGEVAMLLAQGADVNFADNFDKTPLHLYLHTRSPRADVILALLEAGAIVDTPERCCGATPAHLYILNATHIDMGVLEAMLTWAARRNGPVSERMLSSLLRECAVNRAYSEQTESIMDLLIGMGADVDMQVGVDRTALHACLTGLNTHPDMIRALLRRGASVTVTDSYDMTPLAVLMKSSRATLELLNMLVEAGSDVTTADFCRNGLLHQHAQSTRPRASIMRELIRLGCNPSARNMFGNTALHMLAMGSSCRRSLISPLLEAGVSVNEENPRYGIVPLHMASGYNNTHACLKLILQGGDPAAVSAAGRMPLSNMIINKNHRALAAALATRPSAAAVARALEHAVEAGPSEASRQAVAFVVARAGASALPAAVRALHEGFVTECEREVARLARTMLGTPAVSALSVLVGAEVFGTVVSARSLRIVREITVYASPLRAALINLRHKCHLVSSLKRQVGPCALPGELVERVLSNVPLADLRRSCGRRAPE</sequence>
<reference evidence="4 5" key="1">
    <citation type="journal article" date="2010" name="J. Gen. Virol.">
        <title>The genome of pseudocowpoxvirus: comparison of a reindeer isolate and a reference strain.</title>
        <authorList>
            <person name="Hautaniemi M."/>
            <person name="Ueda N."/>
            <person name="Tuimala J."/>
            <person name="Mercer A.A."/>
            <person name="Lahdenpera J."/>
            <person name="McInnes C.J."/>
        </authorList>
    </citation>
    <scope>NUCLEOTIDE SEQUENCE [LARGE SCALE GENOMIC DNA]</scope>
    <source>
        <strain evidence="4">VR634</strain>
    </source>
</reference>
<proteinExistence type="predicted"/>
<dbReference type="PANTHER" id="PTHR24189:SF50">
    <property type="entry name" value="ANKYRIN REPEAT AND SOCS BOX PROTEIN 2"/>
    <property type="match status" value="1"/>
</dbReference>
<dbReference type="InterPro" id="IPR050745">
    <property type="entry name" value="Multifunctional_regulatory"/>
</dbReference>
<dbReference type="GeneID" id="8797330"/>
<accession>D3IZF1</accession>
<organism evidence="4 5">
    <name type="scientific">Pseudocowpox virus</name>
    <dbReference type="NCBI Taxonomy" id="129726"/>
    <lineage>
        <taxon>Viruses</taxon>
        <taxon>Varidnaviria</taxon>
        <taxon>Bamfordvirae</taxon>
        <taxon>Nucleocytoviricota</taxon>
        <taxon>Pokkesviricetes</taxon>
        <taxon>Chitovirales</taxon>
        <taxon>Poxviridae</taxon>
        <taxon>Chordopoxvirinae</taxon>
        <taxon>Parapoxvirus</taxon>
        <taxon>Parapoxvirus pseudocowpox</taxon>
    </lineage>
</organism>
<dbReference type="RefSeq" id="YP_003457309.1">
    <property type="nucleotide sequence ID" value="NC_013804.1"/>
</dbReference>
<feature type="repeat" description="ANK" evidence="3">
    <location>
        <begin position="162"/>
        <end position="196"/>
    </location>
</feature>
<dbReference type="EMBL" id="GQ329670">
    <property type="protein sequence ID" value="ADC53905.1"/>
    <property type="molecule type" value="Genomic_DNA"/>
</dbReference>
<dbReference type="OrthoDB" id="5744at10239"/>
<evidence type="ECO:0000256" key="2">
    <source>
        <dbReference type="ARBA" id="ARBA00023043"/>
    </source>
</evidence>
<dbReference type="RefSeq" id="YP_003457432.1">
    <property type="nucleotide sequence ID" value="NC_013804.1"/>
</dbReference>
<keyword evidence="2 3" id="KW-0040">ANK repeat</keyword>
<dbReference type="EMBL" id="GQ329670">
    <property type="protein sequence ID" value="ADC54028.1"/>
    <property type="molecule type" value="Genomic_DNA"/>
</dbReference>
<protein>
    <submittedName>
        <fullName evidence="4">Ankyrin/F-box protein</fullName>
    </submittedName>
</protein>
<dbReference type="KEGG" id="vg:8797330"/>
<dbReference type="InterPro" id="IPR002110">
    <property type="entry name" value="Ankyrin_rpt"/>
</dbReference>
<dbReference type="PROSITE" id="PS50088">
    <property type="entry name" value="ANK_REPEAT"/>
    <property type="match status" value="2"/>
</dbReference>
<keyword evidence="5" id="KW-1185">Reference proteome</keyword>
<dbReference type="InterPro" id="IPR036770">
    <property type="entry name" value="Ankyrin_rpt-contain_sf"/>
</dbReference>
<evidence type="ECO:0000256" key="1">
    <source>
        <dbReference type="ARBA" id="ARBA00022737"/>
    </source>
</evidence>
<dbReference type="Pfam" id="PF12796">
    <property type="entry name" value="Ank_2"/>
    <property type="match status" value="1"/>
</dbReference>
<name>D3IZF1_9POXV</name>
<dbReference type="Gene3D" id="1.25.40.20">
    <property type="entry name" value="Ankyrin repeat-containing domain"/>
    <property type="match status" value="3"/>
</dbReference>
<dbReference type="SUPFAM" id="SSF48403">
    <property type="entry name" value="Ankyrin repeat"/>
    <property type="match status" value="1"/>
</dbReference>
<dbReference type="Proteomes" id="UP000117145">
    <property type="component" value="Segment"/>
</dbReference>
<evidence type="ECO:0000313" key="5">
    <source>
        <dbReference type="Proteomes" id="UP000117145"/>
    </source>
</evidence>
<evidence type="ECO:0000256" key="3">
    <source>
        <dbReference type="PROSITE-ProRule" id="PRU00023"/>
    </source>
</evidence>
<dbReference type="PANTHER" id="PTHR24189">
    <property type="entry name" value="MYOTROPHIN"/>
    <property type="match status" value="1"/>
</dbReference>
<feature type="repeat" description="ANK" evidence="3">
    <location>
        <begin position="267"/>
        <end position="301"/>
    </location>
</feature>
<dbReference type="SMART" id="SM00248">
    <property type="entry name" value="ANK"/>
    <property type="match status" value="6"/>
</dbReference>